<organism evidence="2 3">
    <name type="scientific">Candidatus Buchananbacteria bacterium RIFCSPHIGHO2_01_FULL_47_11b</name>
    <dbReference type="NCBI Taxonomy" id="1797537"/>
    <lineage>
        <taxon>Bacteria</taxon>
        <taxon>Candidatus Buchananiibacteriota</taxon>
    </lineage>
</organism>
<dbReference type="Gene3D" id="3.40.50.2000">
    <property type="entry name" value="Glycogen Phosphorylase B"/>
    <property type="match status" value="1"/>
</dbReference>
<reference evidence="2 3" key="1">
    <citation type="journal article" date="2016" name="Nat. Commun.">
        <title>Thousands of microbial genomes shed light on interconnected biogeochemical processes in an aquifer system.</title>
        <authorList>
            <person name="Anantharaman K."/>
            <person name="Brown C.T."/>
            <person name="Hug L.A."/>
            <person name="Sharon I."/>
            <person name="Castelle C.J."/>
            <person name="Probst A.J."/>
            <person name="Thomas B.C."/>
            <person name="Singh A."/>
            <person name="Wilkins M.J."/>
            <person name="Karaoz U."/>
            <person name="Brodie E.L."/>
            <person name="Williams K.H."/>
            <person name="Hubbard S.S."/>
            <person name="Banfield J.F."/>
        </authorList>
    </citation>
    <scope>NUCLEOTIDE SEQUENCE [LARGE SCALE GENOMIC DNA]</scope>
</reference>
<protein>
    <recommendedName>
        <fullName evidence="1">Glycosyl transferase family 1 domain-containing protein</fullName>
    </recommendedName>
</protein>
<dbReference type="Pfam" id="PF00534">
    <property type="entry name" value="Glycos_transf_1"/>
    <property type="match status" value="1"/>
</dbReference>
<dbReference type="EMBL" id="MHIG01000009">
    <property type="protein sequence ID" value="OGY47724.1"/>
    <property type="molecule type" value="Genomic_DNA"/>
</dbReference>
<dbReference type="InterPro" id="IPR001296">
    <property type="entry name" value="Glyco_trans_1"/>
</dbReference>
<evidence type="ECO:0000259" key="1">
    <source>
        <dbReference type="Pfam" id="PF00534"/>
    </source>
</evidence>
<evidence type="ECO:0000313" key="2">
    <source>
        <dbReference type="EMBL" id="OGY47724.1"/>
    </source>
</evidence>
<dbReference type="GO" id="GO:0016757">
    <property type="term" value="F:glycosyltransferase activity"/>
    <property type="evidence" value="ECO:0007669"/>
    <property type="project" value="InterPro"/>
</dbReference>
<comment type="caution">
    <text evidence="2">The sequence shown here is derived from an EMBL/GenBank/DDBJ whole genome shotgun (WGS) entry which is preliminary data.</text>
</comment>
<proteinExistence type="predicted"/>
<sequence length="345" mass="38488">MKLLFITRKVDKADPRTGFLIDWIQRLAGRVDRLIILTWQPSNPSDLPSSVKLISLSGSMPLKIIRFQLALARVIRDVDGIFCHMNPEYTILAGPMARLFGKKIVSWYTHGTVSVRMKVMEKFANVVVSASEKSFRLPSKKLRVLGHGINTQQFSPLPAATASKTLRLLTVGRISPTKDYESMIKALDILGDSGIKNITLTIVGAPALPDQRAYLDSLQQMVQKMGLTERVRFVGSIPHTRVPEYLRQHDAFINLSGTGSLDKAVLEAMATGCIPLTSNDAFSELLPSDLLVKSNDPHGLAAKIRWLSLLPIEKRKEVRQQLRAEIIQYHNLDTLIGKVVTQFKL</sequence>
<dbReference type="SUPFAM" id="SSF53756">
    <property type="entry name" value="UDP-Glycosyltransferase/glycogen phosphorylase"/>
    <property type="match status" value="1"/>
</dbReference>
<feature type="domain" description="Glycosyl transferase family 1" evidence="1">
    <location>
        <begin position="163"/>
        <end position="321"/>
    </location>
</feature>
<accession>A0A1G1Y6A9</accession>
<dbReference type="PANTHER" id="PTHR12526">
    <property type="entry name" value="GLYCOSYLTRANSFERASE"/>
    <property type="match status" value="1"/>
</dbReference>
<dbReference type="CDD" id="cd03801">
    <property type="entry name" value="GT4_PimA-like"/>
    <property type="match status" value="1"/>
</dbReference>
<dbReference type="AlphaFoldDB" id="A0A1G1Y6A9"/>
<name>A0A1G1Y6A9_9BACT</name>
<gene>
    <name evidence="2" type="ORF">A2840_01025</name>
</gene>
<dbReference type="Proteomes" id="UP000178385">
    <property type="component" value="Unassembled WGS sequence"/>
</dbReference>
<evidence type="ECO:0000313" key="3">
    <source>
        <dbReference type="Proteomes" id="UP000178385"/>
    </source>
</evidence>